<dbReference type="OrthoDB" id="23547at10239"/>
<keyword evidence="2" id="KW-1185">Reference proteome</keyword>
<protein>
    <submittedName>
        <fullName evidence="1">Gp55</fullName>
    </submittedName>
</protein>
<organism evidence="1 2">
    <name type="scientific">Synechococcus phage syn9</name>
    <dbReference type="NCBI Taxonomy" id="382359"/>
    <lineage>
        <taxon>Viruses</taxon>
        <taxon>Duplodnaviria</taxon>
        <taxon>Heunggongvirae</taxon>
        <taxon>Uroviricota</taxon>
        <taxon>Caudoviricetes</taxon>
        <taxon>Pantevenvirales</taxon>
        <taxon>Kyanoviridae</taxon>
        <taxon>Ormenosvirus</taxon>
        <taxon>Ormenosvirus syn9</taxon>
    </lineage>
</organism>
<organismHost>
    <name type="scientific">Synechococcus</name>
    <dbReference type="NCBI Taxonomy" id="1129"/>
</organismHost>
<dbReference type="RefSeq" id="YP_717722.1">
    <property type="nucleotide sequence ID" value="NC_008296.2"/>
</dbReference>
<proteinExistence type="predicted"/>
<sequence>MEFTLTCRDEDGTRTEKRFDAVFLDDVVSKTQDFLHGVGFVFEELEVNIHGIKDDDGEMSSEAQFLVENDYRSIYKENLADH</sequence>
<dbReference type="EMBL" id="DQ149023">
    <property type="protein sequence ID" value="ABA47024.1"/>
    <property type="molecule type" value="Genomic_DNA"/>
</dbReference>
<evidence type="ECO:0000313" key="1">
    <source>
        <dbReference type="EMBL" id="ABA47024.1"/>
    </source>
</evidence>
<reference evidence="1 2" key="1">
    <citation type="journal article" date="2007" name="Environ. Microbiol.">
        <title>Genomic and structural analysis of Syn9, a cyanophage infecting marine Prochlorococcus and Synechococcus.</title>
        <authorList>
            <person name="Weigele P.R."/>
            <person name="Pope W.H."/>
            <person name="Pedulla M.L."/>
            <person name="Houtz J.M."/>
            <person name="Smith A.L."/>
            <person name="Conway J.F."/>
            <person name="King J."/>
            <person name="Hatfull G.F."/>
            <person name="Lawrence J.G."/>
            <person name="Hendrix R.W."/>
        </authorList>
    </citation>
    <scope>NUCLEOTIDE SEQUENCE</scope>
</reference>
<dbReference type="KEGG" id="vg:4239114"/>
<accession>Q0QZH3</accession>
<dbReference type="Proteomes" id="UP000000909">
    <property type="component" value="Segment"/>
</dbReference>
<dbReference type="GeneID" id="4239114"/>
<evidence type="ECO:0000313" key="2">
    <source>
        <dbReference type="Proteomes" id="UP000000909"/>
    </source>
</evidence>
<name>Q0QZH3_BPSYS</name>